<evidence type="ECO:0000256" key="1">
    <source>
        <dbReference type="SAM" id="SignalP"/>
    </source>
</evidence>
<evidence type="ECO:0008006" key="4">
    <source>
        <dbReference type="Google" id="ProtNLM"/>
    </source>
</evidence>
<gene>
    <name evidence="2" type="ORF">ACFOOI_14830</name>
</gene>
<keyword evidence="3" id="KW-1185">Reference proteome</keyword>
<feature type="chain" id="PRO_5047539047" description="DUF5683 domain-containing protein" evidence="1">
    <location>
        <begin position="28"/>
        <end position="181"/>
    </location>
</feature>
<name>A0ABV7YY44_9BACT</name>
<sequence length="181" mass="19834">MKKSINHIKALGVLLLTLVLVVENANAQQLRELDSLYAVRKVFDTKIYNQGIKLSPSTIKATYGSNNYFKSNRLYKRGSIMVFAGPPIIAGGLYIGYDAIKGVPKQVYVDGELVNYTKRSITQLIGGIGVFVVGICVMEYGNEFKQTSVDLFNNAKSKERNVSKLSLGITPEGGFGLVYGL</sequence>
<keyword evidence="1" id="KW-0732">Signal</keyword>
<evidence type="ECO:0000313" key="2">
    <source>
        <dbReference type="EMBL" id="MFC3811935.1"/>
    </source>
</evidence>
<evidence type="ECO:0000313" key="3">
    <source>
        <dbReference type="Proteomes" id="UP001595616"/>
    </source>
</evidence>
<proteinExistence type="predicted"/>
<feature type="signal peptide" evidence="1">
    <location>
        <begin position="1"/>
        <end position="27"/>
    </location>
</feature>
<dbReference type="EMBL" id="JBHRYQ010000001">
    <property type="protein sequence ID" value="MFC3811935.1"/>
    <property type="molecule type" value="Genomic_DNA"/>
</dbReference>
<reference evidence="3" key="1">
    <citation type="journal article" date="2019" name="Int. J. Syst. Evol. Microbiol.">
        <title>The Global Catalogue of Microorganisms (GCM) 10K type strain sequencing project: providing services to taxonomists for standard genome sequencing and annotation.</title>
        <authorList>
            <consortium name="The Broad Institute Genomics Platform"/>
            <consortium name="The Broad Institute Genome Sequencing Center for Infectious Disease"/>
            <person name="Wu L."/>
            <person name="Ma J."/>
        </authorList>
    </citation>
    <scope>NUCLEOTIDE SEQUENCE [LARGE SCALE GENOMIC DNA]</scope>
    <source>
        <strain evidence="3">CECT 7956</strain>
    </source>
</reference>
<dbReference type="RefSeq" id="WP_379838787.1">
    <property type="nucleotide sequence ID" value="NZ_JBHRYQ010000001.1"/>
</dbReference>
<protein>
    <recommendedName>
        <fullName evidence="4">DUF5683 domain-containing protein</fullName>
    </recommendedName>
</protein>
<dbReference type="Proteomes" id="UP001595616">
    <property type="component" value="Unassembled WGS sequence"/>
</dbReference>
<comment type="caution">
    <text evidence="2">The sequence shown here is derived from an EMBL/GenBank/DDBJ whole genome shotgun (WGS) entry which is preliminary data.</text>
</comment>
<accession>A0ABV7YY44</accession>
<organism evidence="2 3">
    <name type="scientific">Lacihabitans lacunae</name>
    <dbReference type="NCBI Taxonomy" id="1028214"/>
    <lineage>
        <taxon>Bacteria</taxon>
        <taxon>Pseudomonadati</taxon>
        <taxon>Bacteroidota</taxon>
        <taxon>Cytophagia</taxon>
        <taxon>Cytophagales</taxon>
        <taxon>Leadbetterellaceae</taxon>
        <taxon>Lacihabitans</taxon>
    </lineage>
</organism>